<evidence type="ECO:0000256" key="3">
    <source>
        <dbReference type="PROSITE-ProRule" id="PRU00339"/>
    </source>
</evidence>
<evidence type="ECO:0000313" key="4">
    <source>
        <dbReference type="EMBL" id="MBC3918683.1"/>
    </source>
</evidence>
<dbReference type="InterPro" id="IPR019734">
    <property type="entry name" value="TPR_rpt"/>
</dbReference>
<feature type="repeat" description="TPR" evidence="3">
    <location>
        <begin position="91"/>
        <end position="124"/>
    </location>
</feature>
<dbReference type="InterPro" id="IPR011990">
    <property type="entry name" value="TPR-like_helical_dom_sf"/>
</dbReference>
<keyword evidence="2 3" id="KW-0802">TPR repeat</keyword>
<feature type="repeat" description="TPR" evidence="3">
    <location>
        <begin position="125"/>
        <end position="158"/>
    </location>
</feature>
<dbReference type="Pfam" id="PF14559">
    <property type="entry name" value="TPR_19"/>
    <property type="match status" value="1"/>
</dbReference>
<organism evidence="4 5">
    <name type="scientific">Undibacterium hunanense</name>
    <dbReference type="NCBI Taxonomy" id="2762292"/>
    <lineage>
        <taxon>Bacteria</taxon>
        <taxon>Pseudomonadati</taxon>
        <taxon>Pseudomonadota</taxon>
        <taxon>Betaproteobacteria</taxon>
        <taxon>Burkholderiales</taxon>
        <taxon>Oxalobacteraceae</taxon>
        <taxon>Undibacterium</taxon>
    </lineage>
</organism>
<accession>A0ABR6ZT21</accession>
<comment type="caution">
    <text evidence="4">The sequence shown here is derived from an EMBL/GenBank/DDBJ whole genome shotgun (WGS) entry which is preliminary data.</text>
</comment>
<keyword evidence="1" id="KW-0677">Repeat</keyword>
<evidence type="ECO:0000313" key="5">
    <source>
        <dbReference type="Proteomes" id="UP000650424"/>
    </source>
</evidence>
<dbReference type="EMBL" id="JACOGF010000006">
    <property type="protein sequence ID" value="MBC3918683.1"/>
    <property type="molecule type" value="Genomic_DNA"/>
</dbReference>
<dbReference type="PANTHER" id="PTHR44943:SF4">
    <property type="entry name" value="TPR REPEAT-CONTAINING PROTEIN MJ0798"/>
    <property type="match status" value="1"/>
</dbReference>
<evidence type="ECO:0000256" key="1">
    <source>
        <dbReference type="ARBA" id="ARBA00022737"/>
    </source>
</evidence>
<gene>
    <name evidence="4" type="ORF">H8L32_14410</name>
</gene>
<name>A0ABR6ZT21_9BURK</name>
<dbReference type="SUPFAM" id="SSF52266">
    <property type="entry name" value="SGNH hydrolase"/>
    <property type="match status" value="1"/>
</dbReference>
<dbReference type="Pfam" id="PF13181">
    <property type="entry name" value="TPR_8"/>
    <property type="match status" value="1"/>
</dbReference>
<feature type="repeat" description="TPR" evidence="3">
    <location>
        <begin position="159"/>
        <end position="192"/>
    </location>
</feature>
<dbReference type="Gene3D" id="1.25.40.10">
    <property type="entry name" value="Tetratricopeptide repeat domain"/>
    <property type="match status" value="3"/>
</dbReference>
<proteinExistence type="predicted"/>
<feature type="repeat" description="TPR" evidence="3">
    <location>
        <begin position="193"/>
        <end position="226"/>
    </location>
</feature>
<sequence>MRKNSVQAHGNKPKPANKDALKAARLIQEALALHKDGQLVEAAERYLQVLSIDGVNFDALHFLGMIRRGQHQLEEALSLVERAVKINPANLPVHATYGNLMMDSGRHEAAIASYERFLSVMPDFPEVINNKGSALSALARHTEALACYERALQLQPDYLDVYFNRGNLYLDMRRYAEALSDYQQVLRLNPRHFQALNNQGNALQKLGRLPEAAQSYQLGLSLAPGNAELHSSLANACAKLGNLQAASQYYAKSLELHAEGFTRHNAALQLAILHYLYGNQANVEPLLNVASGMLENSGIKDQGSLIYCVYMLKIQAWWQQFRSQPQLNAGSPTDILYVIGESHMLSTHQLLVSYAGKVWQCKGHWIEGCTQWRIGNQADNHYKQRLATFLQSFPIGATVLITVGEIDCRIDGGILKAWKKTSAISLQQFIHDTIAAYLKQLVVFTEGRQQKIIISGVPAANLADGVGSVEERAEFGNLLSLFNQSLQQQALQLGMDFLDVFSMTDAGNGRSNQQWHIDVHHLRPDAVQQAFNHHVLRSVQG</sequence>
<dbReference type="PROSITE" id="PS50293">
    <property type="entry name" value="TPR_REGION"/>
    <property type="match status" value="1"/>
</dbReference>
<reference evidence="4 5" key="1">
    <citation type="submission" date="2020-08" db="EMBL/GenBank/DDBJ databases">
        <title>Novel species isolated from subtropical streams in China.</title>
        <authorList>
            <person name="Lu H."/>
        </authorList>
    </citation>
    <scope>NUCLEOTIDE SEQUENCE [LARGE SCALE GENOMIC DNA]</scope>
    <source>
        <strain evidence="4 5">CY18W</strain>
    </source>
</reference>
<dbReference type="PROSITE" id="PS50005">
    <property type="entry name" value="TPR"/>
    <property type="match status" value="5"/>
</dbReference>
<protein>
    <submittedName>
        <fullName evidence="4">Tetratricopeptide repeat protein</fullName>
    </submittedName>
</protein>
<dbReference type="Pfam" id="PF13432">
    <property type="entry name" value="TPR_16"/>
    <property type="match status" value="1"/>
</dbReference>
<dbReference type="InterPro" id="IPR051685">
    <property type="entry name" value="Ycf3/AcsC/BcsC/TPR_MFPF"/>
</dbReference>
<keyword evidence="5" id="KW-1185">Reference proteome</keyword>
<evidence type="ECO:0000256" key="2">
    <source>
        <dbReference type="ARBA" id="ARBA00022803"/>
    </source>
</evidence>
<dbReference type="SMART" id="SM00028">
    <property type="entry name" value="TPR"/>
    <property type="match status" value="7"/>
</dbReference>
<dbReference type="Proteomes" id="UP000650424">
    <property type="component" value="Unassembled WGS sequence"/>
</dbReference>
<dbReference type="SUPFAM" id="SSF48452">
    <property type="entry name" value="TPR-like"/>
    <property type="match status" value="1"/>
</dbReference>
<feature type="repeat" description="TPR" evidence="3">
    <location>
        <begin position="57"/>
        <end position="90"/>
    </location>
</feature>
<dbReference type="RefSeq" id="WP_186947921.1">
    <property type="nucleotide sequence ID" value="NZ_JACOGF010000006.1"/>
</dbReference>
<dbReference type="PANTHER" id="PTHR44943">
    <property type="entry name" value="CELLULOSE SYNTHASE OPERON PROTEIN C"/>
    <property type="match status" value="1"/>
</dbReference>